<reference evidence="3" key="1">
    <citation type="submission" date="2020-01" db="EMBL/GenBank/DDBJ databases">
        <title>Draft genome sequence of the Termite Coptotermes fromosanus.</title>
        <authorList>
            <person name="Itakura S."/>
            <person name="Yosikawa Y."/>
            <person name="Umezawa K."/>
        </authorList>
    </citation>
    <scope>NUCLEOTIDE SEQUENCE [LARGE SCALE GENOMIC DNA]</scope>
</reference>
<organism evidence="2 3">
    <name type="scientific">Coptotermes formosanus</name>
    <name type="common">Formosan subterranean termite</name>
    <dbReference type="NCBI Taxonomy" id="36987"/>
    <lineage>
        <taxon>Eukaryota</taxon>
        <taxon>Metazoa</taxon>
        <taxon>Ecdysozoa</taxon>
        <taxon>Arthropoda</taxon>
        <taxon>Hexapoda</taxon>
        <taxon>Insecta</taxon>
        <taxon>Pterygota</taxon>
        <taxon>Neoptera</taxon>
        <taxon>Polyneoptera</taxon>
        <taxon>Dictyoptera</taxon>
        <taxon>Blattodea</taxon>
        <taxon>Blattoidea</taxon>
        <taxon>Termitoidae</taxon>
        <taxon>Rhinotermitidae</taxon>
        <taxon>Coptotermes</taxon>
    </lineage>
</organism>
<feature type="region of interest" description="Disordered" evidence="1">
    <location>
        <begin position="22"/>
        <end position="47"/>
    </location>
</feature>
<dbReference type="AlphaFoldDB" id="A0A6L2P8H5"/>
<dbReference type="InParanoid" id="A0A6L2P8H5"/>
<protein>
    <recommendedName>
        <fullName evidence="4">Mos1 transposase HTH domain-containing protein</fullName>
    </recommendedName>
</protein>
<evidence type="ECO:0000313" key="2">
    <source>
        <dbReference type="EMBL" id="GFG28509.1"/>
    </source>
</evidence>
<dbReference type="InterPro" id="IPR036397">
    <property type="entry name" value="RNaseH_sf"/>
</dbReference>
<evidence type="ECO:0000313" key="3">
    <source>
        <dbReference type="Proteomes" id="UP000502823"/>
    </source>
</evidence>
<sequence>MSGQYGKCVSAECLRMDREVQNGGTSVRREEGAWRPSASSNDENTEGARDMIVQNRLLTIHEVANQLEISQGSACEIIHNGLTFHKVCAPWNSKQLTESHKQKRLDNCKRHLDRCGNEGDPFLERIVTRGETWIQRHEPESKCQSMEWKRSHSSPGKTQPAAGKIMLTVFLGTHKGYC</sequence>
<dbReference type="OrthoDB" id="6572822at2759"/>
<comment type="caution">
    <text evidence="2">The sequence shown here is derived from an EMBL/GenBank/DDBJ whole genome shotgun (WGS) entry which is preliminary data.</text>
</comment>
<dbReference type="PANTHER" id="PTHR46060">
    <property type="entry name" value="MARINER MOS1 TRANSPOSASE-LIKE PROTEIN"/>
    <property type="match status" value="1"/>
</dbReference>
<name>A0A6L2P8H5_COPFO</name>
<dbReference type="EMBL" id="BLKM01000071">
    <property type="protein sequence ID" value="GFG28509.1"/>
    <property type="molecule type" value="Genomic_DNA"/>
</dbReference>
<dbReference type="InterPro" id="IPR052709">
    <property type="entry name" value="Transposase-MT_Hybrid"/>
</dbReference>
<gene>
    <name evidence="2" type="ORF">Cfor_03632</name>
</gene>
<keyword evidence="3" id="KW-1185">Reference proteome</keyword>
<evidence type="ECO:0008006" key="4">
    <source>
        <dbReference type="Google" id="ProtNLM"/>
    </source>
</evidence>
<dbReference type="Gene3D" id="3.30.420.10">
    <property type="entry name" value="Ribonuclease H-like superfamily/Ribonuclease H"/>
    <property type="match status" value="1"/>
</dbReference>
<dbReference type="Proteomes" id="UP000502823">
    <property type="component" value="Unassembled WGS sequence"/>
</dbReference>
<dbReference type="GO" id="GO:0003676">
    <property type="term" value="F:nucleic acid binding"/>
    <property type="evidence" value="ECO:0007669"/>
    <property type="project" value="InterPro"/>
</dbReference>
<dbReference type="PANTHER" id="PTHR46060:SF1">
    <property type="entry name" value="MARINER MOS1 TRANSPOSASE-LIKE PROTEIN"/>
    <property type="match status" value="1"/>
</dbReference>
<evidence type="ECO:0000256" key="1">
    <source>
        <dbReference type="SAM" id="MobiDB-lite"/>
    </source>
</evidence>
<accession>A0A6L2P8H5</accession>
<proteinExistence type="predicted"/>